<keyword evidence="3" id="KW-1185">Reference proteome</keyword>
<feature type="compositionally biased region" description="Gly residues" evidence="1">
    <location>
        <begin position="58"/>
        <end position="97"/>
    </location>
</feature>
<dbReference type="Proteomes" id="UP000240883">
    <property type="component" value="Unassembled WGS sequence"/>
</dbReference>
<reference evidence="2 3" key="1">
    <citation type="journal article" date="2018" name="Front. Microbiol.">
        <title>Genome-Wide Analysis of Corynespora cassiicola Leaf Fall Disease Putative Effectors.</title>
        <authorList>
            <person name="Lopez D."/>
            <person name="Ribeiro S."/>
            <person name="Label P."/>
            <person name="Fumanal B."/>
            <person name="Venisse J.S."/>
            <person name="Kohler A."/>
            <person name="de Oliveira R.R."/>
            <person name="Labutti K."/>
            <person name="Lipzen A."/>
            <person name="Lail K."/>
            <person name="Bauer D."/>
            <person name="Ohm R.A."/>
            <person name="Barry K.W."/>
            <person name="Spatafora J."/>
            <person name="Grigoriev I.V."/>
            <person name="Martin F.M."/>
            <person name="Pujade-Renaud V."/>
        </authorList>
    </citation>
    <scope>NUCLEOTIDE SEQUENCE [LARGE SCALE GENOMIC DNA]</scope>
    <source>
        <strain evidence="2 3">Philippines</strain>
    </source>
</reference>
<dbReference type="EMBL" id="KZ678148">
    <property type="protein sequence ID" value="PSN60657.1"/>
    <property type="molecule type" value="Genomic_DNA"/>
</dbReference>
<evidence type="ECO:0000313" key="2">
    <source>
        <dbReference type="EMBL" id="PSN60657.1"/>
    </source>
</evidence>
<protein>
    <submittedName>
        <fullName evidence="2">Uncharacterized protein</fullName>
    </submittedName>
</protein>
<organism evidence="2 3">
    <name type="scientific">Corynespora cassiicola Philippines</name>
    <dbReference type="NCBI Taxonomy" id="1448308"/>
    <lineage>
        <taxon>Eukaryota</taxon>
        <taxon>Fungi</taxon>
        <taxon>Dikarya</taxon>
        <taxon>Ascomycota</taxon>
        <taxon>Pezizomycotina</taxon>
        <taxon>Dothideomycetes</taxon>
        <taxon>Pleosporomycetidae</taxon>
        <taxon>Pleosporales</taxon>
        <taxon>Corynesporascaceae</taxon>
        <taxon>Corynespora</taxon>
    </lineage>
</organism>
<sequence length="224" mass="22650">MLCNANDLEHLKMSLVSEHLAKGVALSITYQSSTSSGEDHGHGGASSDGVGSALKGSASGGLRGGSGARGDGGASSGRVVGGGAVGRDVGSGGGGEGSDGDDGELHFCGRGLVVFLLEERWLVARCSSVQKMTVDSTVVFDSGCLAGSGRLKVACGMPFLNGGGKVALYLCPRAVALPFPQCNPYPPAYANINEPSPVPAGLWRYAMPRPGIGQPLSPPKPRRP</sequence>
<name>A0A2T2N5D0_CORCC</name>
<evidence type="ECO:0000313" key="3">
    <source>
        <dbReference type="Proteomes" id="UP000240883"/>
    </source>
</evidence>
<dbReference type="AlphaFoldDB" id="A0A2T2N5D0"/>
<evidence type="ECO:0000256" key="1">
    <source>
        <dbReference type="SAM" id="MobiDB-lite"/>
    </source>
</evidence>
<gene>
    <name evidence="2" type="ORF">BS50DRAFT_205903</name>
</gene>
<feature type="region of interest" description="Disordered" evidence="1">
    <location>
        <begin position="55"/>
        <end position="100"/>
    </location>
</feature>
<accession>A0A2T2N5D0</accession>
<proteinExistence type="predicted"/>